<comment type="caution">
    <text evidence="8">The sequence shown here is derived from an EMBL/GenBank/DDBJ whole genome shotgun (WGS) entry which is preliminary data.</text>
</comment>
<evidence type="ECO:0000256" key="1">
    <source>
        <dbReference type="ARBA" id="ARBA00004442"/>
    </source>
</evidence>
<keyword evidence="4" id="KW-0472">Membrane</keyword>
<feature type="chain" id="PRO_5020327408" evidence="6">
    <location>
        <begin position="22"/>
        <end position="543"/>
    </location>
</feature>
<dbReference type="RefSeq" id="WP_131840533.1">
    <property type="nucleotide sequence ID" value="NZ_SLWB01000021.1"/>
</dbReference>
<accession>A0A4R2E400</accession>
<evidence type="ECO:0000313" key="8">
    <source>
        <dbReference type="EMBL" id="TCN62067.1"/>
    </source>
</evidence>
<dbReference type="InterPro" id="IPR011990">
    <property type="entry name" value="TPR-like_helical_dom_sf"/>
</dbReference>
<evidence type="ECO:0000256" key="5">
    <source>
        <dbReference type="ARBA" id="ARBA00023237"/>
    </source>
</evidence>
<organism evidence="8 9">
    <name type="scientific">Acetobacteroides hydrogenigenes</name>
    <dbReference type="NCBI Taxonomy" id="979970"/>
    <lineage>
        <taxon>Bacteria</taxon>
        <taxon>Pseudomonadati</taxon>
        <taxon>Bacteroidota</taxon>
        <taxon>Bacteroidia</taxon>
        <taxon>Bacteroidales</taxon>
        <taxon>Rikenellaceae</taxon>
        <taxon>Acetobacteroides</taxon>
    </lineage>
</organism>
<name>A0A4R2E400_9BACT</name>
<keyword evidence="9" id="KW-1185">Reference proteome</keyword>
<dbReference type="OrthoDB" id="691231at2"/>
<keyword evidence="3 6" id="KW-0732">Signal</keyword>
<dbReference type="Gene3D" id="1.25.40.390">
    <property type="match status" value="1"/>
</dbReference>
<evidence type="ECO:0000256" key="3">
    <source>
        <dbReference type="ARBA" id="ARBA00022729"/>
    </source>
</evidence>
<feature type="signal peptide" evidence="6">
    <location>
        <begin position="1"/>
        <end position="21"/>
    </location>
</feature>
<gene>
    <name evidence="8" type="ORF">CLV25_12126</name>
</gene>
<feature type="domain" description="RagB/SusD" evidence="7">
    <location>
        <begin position="257"/>
        <end position="543"/>
    </location>
</feature>
<comment type="similarity">
    <text evidence="2">Belongs to the SusD family.</text>
</comment>
<protein>
    <submittedName>
        <fullName evidence="8">Putative outer membrane starch-binding protein</fullName>
    </submittedName>
</protein>
<dbReference type="Pfam" id="PF07980">
    <property type="entry name" value="SusD_RagB"/>
    <property type="match status" value="1"/>
</dbReference>
<dbReference type="CDD" id="cd08977">
    <property type="entry name" value="SusD"/>
    <property type="match status" value="1"/>
</dbReference>
<dbReference type="InterPro" id="IPR012944">
    <property type="entry name" value="SusD_RagB_dom"/>
</dbReference>
<dbReference type="EMBL" id="SLWB01000021">
    <property type="protein sequence ID" value="TCN62067.1"/>
    <property type="molecule type" value="Genomic_DNA"/>
</dbReference>
<dbReference type="AlphaFoldDB" id="A0A4R2E400"/>
<evidence type="ECO:0000256" key="2">
    <source>
        <dbReference type="ARBA" id="ARBA00006275"/>
    </source>
</evidence>
<dbReference type="GO" id="GO:0009279">
    <property type="term" value="C:cell outer membrane"/>
    <property type="evidence" value="ECO:0007669"/>
    <property type="project" value="UniProtKB-SubCell"/>
</dbReference>
<proteinExistence type="inferred from homology"/>
<dbReference type="PROSITE" id="PS51257">
    <property type="entry name" value="PROKAR_LIPOPROTEIN"/>
    <property type="match status" value="1"/>
</dbReference>
<evidence type="ECO:0000313" key="9">
    <source>
        <dbReference type="Proteomes" id="UP000294830"/>
    </source>
</evidence>
<evidence type="ECO:0000259" key="7">
    <source>
        <dbReference type="Pfam" id="PF07980"/>
    </source>
</evidence>
<evidence type="ECO:0000256" key="4">
    <source>
        <dbReference type="ARBA" id="ARBA00023136"/>
    </source>
</evidence>
<sequence length="543" mass="60683">MKKLLFIFLSIGMLSSCSEFMDTVPSDALSPATFWKTEKDAKDAAIGCYSGWINGDDVFYWDCTSDISFNYHTHEGYRNIGNGTISAASTGHGFYDYTTIRRCNTFLENVESIKFANDADKKDLIAQVRAIRAYQYFLMNFWYGGVPIIKNYSSAAEAQVARNSEAEVKKLVYDELDALIPDLKAAPSQVGRIAKGTALAIKMRSALYWGDYQRALDAAHEIQALKMYDLEQGKNGYSKLFTLEGKSSKEIIYSAQYVVNTWSNWIIGAMYNNGDGGWSSIVPTQNLVDMYEMADGLTKEESAAYDPTHPFAGRDPRMAMTIIFPGQNWNGDILNTLDKTVGGKSNPNFYDAADNASKTGLTYAKYLAPFSQYADMWNTDACPIVFRYAEVLLTIAEAKLELNKAVDAEIYDALDAVRTRAGMPAVDRAKYGSVEKLRELIRRERCIEFAGEGLRRADIVRWKDASGKMVAETVLNGDLYRAIGTINTAETDPYKRAVITLPTPDNASLRKVETRAFAPKNRYLPFSQSALDKNPKLKQNDGY</sequence>
<reference evidence="8 9" key="1">
    <citation type="submission" date="2019-03" db="EMBL/GenBank/DDBJ databases">
        <title>Genomic Encyclopedia of Archaeal and Bacterial Type Strains, Phase II (KMG-II): from individual species to whole genera.</title>
        <authorList>
            <person name="Goeker M."/>
        </authorList>
    </citation>
    <scope>NUCLEOTIDE SEQUENCE [LARGE SCALE GENOMIC DNA]</scope>
    <source>
        <strain evidence="8 9">RL-C</strain>
    </source>
</reference>
<dbReference type="SUPFAM" id="SSF48452">
    <property type="entry name" value="TPR-like"/>
    <property type="match status" value="1"/>
</dbReference>
<dbReference type="Proteomes" id="UP000294830">
    <property type="component" value="Unassembled WGS sequence"/>
</dbReference>
<keyword evidence="5" id="KW-0998">Cell outer membrane</keyword>
<evidence type="ECO:0000256" key="6">
    <source>
        <dbReference type="SAM" id="SignalP"/>
    </source>
</evidence>
<comment type="subcellular location">
    <subcellularLocation>
        <location evidence="1">Cell outer membrane</location>
    </subcellularLocation>
</comment>